<dbReference type="InterPro" id="IPR043502">
    <property type="entry name" value="DNA/RNA_pol_sf"/>
</dbReference>
<gene>
    <name evidence="3" type="primary">LOC100377439</name>
</gene>
<dbReference type="PANTHER" id="PTHR33050">
    <property type="entry name" value="REVERSE TRANSCRIPTASE DOMAIN-CONTAINING PROTEIN"/>
    <property type="match status" value="1"/>
</dbReference>
<feature type="chain" id="PRO_5047158222" evidence="1">
    <location>
        <begin position="26"/>
        <end position="350"/>
    </location>
</feature>
<name>A0ABM0MRH7_SACKO</name>
<dbReference type="CDD" id="cd09275">
    <property type="entry name" value="RNase_HI_RT_DIRS1"/>
    <property type="match status" value="1"/>
</dbReference>
<dbReference type="SUPFAM" id="SSF56672">
    <property type="entry name" value="DNA/RNA polymerases"/>
    <property type="match status" value="1"/>
</dbReference>
<dbReference type="RefSeq" id="XP_006822618.1">
    <property type="nucleotide sequence ID" value="XM_006822555.1"/>
</dbReference>
<protein>
    <submittedName>
        <fullName evidence="3">Uncharacterized protein LOC100377439</fullName>
    </submittedName>
</protein>
<keyword evidence="1" id="KW-0732">Signal</keyword>
<dbReference type="InterPro" id="IPR052055">
    <property type="entry name" value="Hepadnavirus_pol/RT"/>
</dbReference>
<organism evidence="2 3">
    <name type="scientific">Saccoglossus kowalevskii</name>
    <name type="common">Acorn worm</name>
    <dbReference type="NCBI Taxonomy" id="10224"/>
    <lineage>
        <taxon>Eukaryota</taxon>
        <taxon>Metazoa</taxon>
        <taxon>Hemichordata</taxon>
        <taxon>Enteropneusta</taxon>
        <taxon>Harrimaniidae</taxon>
        <taxon>Saccoglossus</taxon>
    </lineage>
</organism>
<feature type="signal peptide" evidence="1">
    <location>
        <begin position="1"/>
        <end position="25"/>
    </location>
</feature>
<proteinExistence type="predicted"/>
<evidence type="ECO:0000256" key="1">
    <source>
        <dbReference type="SAM" id="SignalP"/>
    </source>
</evidence>
<reference evidence="3" key="1">
    <citation type="submission" date="2025-08" db="UniProtKB">
        <authorList>
            <consortium name="RefSeq"/>
        </authorList>
    </citation>
    <scope>IDENTIFICATION</scope>
    <source>
        <tissue evidence="3">Testes</tissue>
    </source>
</reference>
<dbReference type="GeneID" id="100377439"/>
<evidence type="ECO:0000313" key="2">
    <source>
        <dbReference type="Proteomes" id="UP000694865"/>
    </source>
</evidence>
<dbReference type="Proteomes" id="UP000694865">
    <property type="component" value="Unplaced"/>
</dbReference>
<keyword evidence="2" id="KW-1185">Reference proteome</keyword>
<dbReference type="PANTHER" id="PTHR33050:SF8">
    <property type="entry name" value="REVERSE TRANSCRIPTASE DOMAIN-CONTAINING PROTEIN"/>
    <property type="match status" value="1"/>
</dbReference>
<evidence type="ECO:0000313" key="3">
    <source>
        <dbReference type="RefSeq" id="XP_006822618.1"/>
    </source>
</evidence>
<sequence length="350" mass="39914">MGQLLFLRQSFAIWTPFLFNRIAEAINWIVCNRTNNILHYLDDYLITGPANSKVCASSLDTMLTTCQALGVPIAQNKLEGPTLTFLGIEMDTVNRVLRLPQDKLNDITSSSEKWSTTTTCMKQELLSLIGTLSFACKCIPAGRIFLQRMIDLSTTASALHQRITLSTSFQLDLEWWKDFLPTWNGTASFLDSTWTPVPEMELYTDASSTIRCGGYFNGEWFSLQWSAILSNNDHQHSIVWKELLPILLSCLIWGHLWHGRRVMFHCDNESIVHTWRKGSTRCPYIMQLIRAIFLTAASSNFHVMITHIRGTDNNIADALSRLQMNQFHSLAPHATTKQIIDYLRGRHLLT</sequence>
<accession>A0ABM0MRH7</accession>